<evidence type="ECO:0000313" key="3">
    <source>
        <dbReference type="Proteomes" id="UP000004324"/>
    </source>
</evidence>
<evidence type="ECO:0000259" key="1">
    <source>
        <dbReference type="Pfam" id="PF08402"/>
    </source>
</evidence>
<dbReference type="GO" id="GO:0022857">
    <property type="term" value="F:transmembrane transporter activity"/>
    <property type="evidence" value="ECO:0007669"/>
    <property type="project" value="InterPro"/>
</dbReference>
<dbReference type="InterPro" id="IPR012340">
    <property type="entry name" value="NA-bd_OB-fold"/>
</dbReference>
<evidence type="ECO:0000313" key="2">
    <source>
        <dbReference type="EMBL" id="EIW19064.1"/>
    </source>
</evidence>
<sequence>MKFKLVGQCLTEEEVYLGLRPENLSLLAEKNESAIAGIVALIENIGSEAIVHLLVGQDKAAIKIPVPKILPQLGQTVFVTPARGILHIFAKETGQCLLTLERGL</sequence>
<feature type="domain" description="Transport-associated OB type 2" evidence="1">
    <location>
        <begin position="17"/>
        <end position="89"/>
    </location>
</feature>
<comment type="caution">
    <text evidence="2">The sequence shown here is derived from an EMBL/GenBank/DDBJ whole genome shotgun (WGS) entry which is preliminary data.</text>
</comment>
<name>I9LF14_9FIRM</name>
<dbReference type="InterPro" id="IPR008995">
    <property type="entry name" value="Mo/tungstate-bd_C_term_dom"/>
</dbReference>
<dbReference type="EMBL" id="AKVJ01000022">
    <property type="protein sequence ID" value="EIW19064.1"/>
    <property type="molecule type" value="Genomic_DNA"/>
</dbReference>
<dbReference type="Gene3D" id="2.40.50.140">
    <property type="entry name" value="Nucleic acid-binding proteins"/>
    <property type="match status" value="1"/>
</dbReference>
<dbReference type="PATRIC" id="fig|1149862.3.peg.2020"/>
<dbReference type="GO" id="GO:0005524">
    <property type="term" value="F:ATP binding"/>
    <property type="evidence" value="ECO:0007669"/>
    <property type="project" value="InterPro"/>
</dbReference>
<proteinExistence type="predicted"/>
<accession>I9LF14</accession>
<dbReference type="SUPFAM" id="SSF50331">
    <property type="entry name" value="MOP-like"/>
    <property type="match status" value="1"/>
</dbReference>
<protein>
    <submittedName>
        <fullName evidence="2">Transport-associated OB domain-containing protein</fullName>
    </submittedName>
</protein>
<dbReference type="Pfam" id="PF08402">
    <property type="entry name" value="TOBE_2"/>
    <property type="match status" value="1"/>
</dbReference>
<dbReference type="Proteomes" id="UP000004324">
    <property type="component" value="Unassembled WGS sequence"/>
</dbReference>
<gene>
    <name evidence="2" type="ORF">FB4_0589</name>
</gene>
<dbReference type="InterPro" id="IPR013611">
    <property type="entry name" value="Transp-assoc_OB_typ2"/>
</dbReference>
<dbReference type="GO" id="GO:0043190">
    <property type="term" value="C:ATP-binding cassette (ABC) transporter complex"/>
    <property type="evidence" value="ECO:0007669"/>
    <property type="project" value="InterPro"/>
</dbReference>
<keyword evidence="3" id="KW-1185">Reference proteome</keyword>
<dbReference type="AlphaFoldDB" id="I9LF14"/>
<reference evidence="2 3" key="1">
    <citation type="journal article" date="2012" name="J. Bacteriol.">
        <title>Draft Genome Sequences for Two Metal-Reducing Pelosinus fermentans Strains Isolated from a Cr(VI)-Contaminated Site and for Type Strain R7.</title>
        <authorList>
            <person name="Brown S.D."/>
            <person name="Podar M."/>
            <person name="Klingeman D.M."/>
            <person name="Johnson C.M."/>
            <person name="Yang Z.K."/>
            <person name="Utturkar S.M."/>
            <person name="Land M.L."/>
            <person name="Mosher J.J."/>
            <person name="Hurt R.A.Jr."/>
            <person name="Phelps T.J."/>
            <person name="Palumbo A.V."/>
            <person name="Arkin A.P."/>
            <person name="Hazen T.C."/>
            <person name="Elias D.A."/>
        </authorList>
    </citation>
    <scope>NUCLEOTIDE SEQUENCE [LARGE SCALE GENOMIC DNA]</scope>
    <source>
        <strain evidence="2 3">B4</strain>
    </source>
</reference>
<organism evidence="2 3">
    <name type="scientific">Pelosinus fermentans B4</name>
    <dbReference type="NCBI Taxonomy" id="1149862"/>
    <lineage>
        <taxon>Bacteria</taxon>
        <taxon>Bacillati</taxon>
        <taxon>Bacillota</taxon>
        <taxon>Negativicutes</taxon>
        <taxon>Selenomonadales</taxon>
        <taxon>Sporomusaceae</taxon>
        <taxon>Pelosinus</taxon>
    </lineage>
</organism>